<sequence>MWTISSWESTTPCLVGRRRRRWGSDTTRSLIPAGYVNILDVGQGSVDGNPGNLPEWSRGSE</sequence>
<name>A0ABN1XQF8_9ACTN</name>
<evidence type="ECO:0000313" key="1">
    <source>
        <dbReference type="EMBL" id="GAA1387628.1"/>
    </source>
</evidence>
<comment type="caution">
    <text evidence="1">The sequence shown here is derived from an EMBL/GenBank/DDBJ whole genome shotgun (WGS) entry which is preliminary data.</text>
</comment>
<keyword evidence="2" id="KW-1185">Reference proteome</keyword>
<accession>A0ABN1XQF8</accession>
<reference evidence="1 2" key="1">
    <citation type="journal article" date="2019" name="Int. J. Syst. Evol. Microbiol.">
        <title>The Global Catalogue of Microorganisms (GCM) 10K type strain sequencing project: providing services to taxonomists for standard genome sequencing and annotation.</title>
        <authorList>
            <consortium name="The Broad Institute Genomics Platform"/>
            <consortium name="The Broad Institute Genome Sequencing Center for Infectious Disease"/>
            <person name="Wu L."/>
            <person name="Ma J."/>
        </authorList>
    </citation>
    <scope>NUCLEOTIDE SEQUENCE [LARGE SCALE GENOMIC DNA]</scope>
    <source>
        <strain evidence="1 2">JCM 12393</strain>
    </source>
</reference>
<evidence type="ECO:0000313" key="2">
    <source>
        <dbReference type="Proteomes" id="UP001499863"/>
    </source>
</evidence>
<dbReference type="Proteomes" id="UP001499863">
    <property type="component" value="Unassembled WGS sequence"/>
</dbReference>
<dbReference type="EMBL" id="BAAAKJ010000062">
    <property type="protein sequence ID" value="GAA1387628.1"/>
    <property type="molecule type" value="Genomic_DNA"/>
</dbReference>
<gene>
    <name evidence="1" type="ORF">GCM10009639_12860</name>
</gene>
<proteinExistence type="predicted"/>
<organism evidence="1 2">
    <name type="scientific">Kitasatospora putterlickiae</name>
    <dbReference type="NCBI Taxonomy" id="221725"/>
    <lineage>
        <taxon>Bacteria</taxon>
        <taxon>Bacillati</taxon>
        <taxon>Actinomycetota</taxon>
        <taxon>Actinomycetes</taxon>
        <taxon>Kitasatosporales</taxon>
        <taxon>Streptomycetaceae</taxon>
        <taxon>Kitasatospora</taxon>
    </lineage>
</organism>
<protein>
    <submittedName>
        <fullName evidence="1">Uncharacterized protein</fullName>
    </submittedName>
</protein>